<reference evidence="1 2" key="1">
    <citation type="submission" date="2019-03" db="EMBL/GenBank/DDBJ databases">
        <title>Genomic Encyclopedia of Type Strains, Phase IV (KMG-IV): sequencing the most valuable type-strain genomes for metagenomic binning, comparative biology and taxonomic classification.</title>
        <authorList>
            <person name="Goeker M."/>
        </authorList>
    </citation>
    <scope>NUCLEOTIDE SEQUENCE [LARGE SCALE GENOMIC DNA]</scope>
    <source>
        <strain evidence="1 2">DSM 9035</strain>
    </source>
</reference>
<organism evidence="1 2">
    <name type="scientific">Aquabacter spiritensis</name>
    <dbReference type="NCBI Taxonomy" id="933073"/>
    <lineage>
        <taxon>Bacteria</taxon>
        <taxon>Pseudomonadati</taxon>
        <taxon>Pseudomonadota</taxon>
        <taxon>Alphaproteobacteria</taxon>
        <taxon>Hyphomicrobiales</taxon>
        <taxon>Xanthobacteraceae</taxon>
        <taxon>Aquabacter</taxon>
    </lineage>
</organism>
<keyword evidence="2" id="KW-1185">Reference proteome</keyword>
<dbReference type="RefSeq" id="WP_132031628.1">
    <property type="nucleotide sequence ID" value="NZ_SMAI01000007.1"/>
</dbReference>
<name>A0A4R3LVT2_9HYPH</name>
<dbReference type="Proteomes" id="UP000294664">
    <property type="component" value="Unassembled WGS sequence"/>
</dbReference>
<dbReference type="EMBL" id="SMAI01000007">
    <property type="protein sequence ID" value="TCT04186.1"/>
    <property type="molecule type" value="Genomic_DNA"/>
</dbReference>
<sequence length="77" mass="8074">MAEIPAAILTGLRVNFLHPDGLGSALILDVATDEGEQRFVLPCNPALTSTEVEEIGDVLMAALDRLIAPSDEADAEA</sequence>
<evidence type="ECO:0000313" key="1">
    <source>
        <dbReference type="EMBL" id="TCT04186.1"/>
    </source>
</evidence>
<accession>A0A4R3LVT2</accession>
<comment type="caution">
    <text evidence="1">The sequence shown here is derived from an EMBL/GenBank/DDBJ whole genome shotgun (WGS) entry which is preliminary data.</text>
</comment>
<protein>
    <submittedName>
        <fullName evidence="1">Uncharacterized protein</fullName>
    </submittedName>
</protein>
<gene>
    <name evidence="1" type="ORF">EDC64_1071</name>
</gene>
<evidence type="ECO:0000313" key="2">
    <source>
        <dbReference type="Proteomes" id="UP000294664"/>
    </source>
</evidence>
<dbReference type="OrthoDB" id="8451346at2"/>
<proteinExistence type="predicted"/>
<dbReference type="AlphaFoldDB" id="A0A4R3LVT2"/>